<gene>
    <name evidence="1" type="ORF">P271_533</name>
</gene>
<keyword evidence="1" id="KW-0418">Kinase</keyword>
<dbReference type="SUPFAM" id="SSF53067">
    <property type="entry name" value="Actin-like ATPase domain"/>
    <property type="match status" value="1"/>
</dbReference>
<dbReference type="EMBL" id="AWQU01000072">
    <property type="protein sequence ID" value="KFB07682.1"/>
    <property type="molecule type" value="Genomic_DNA"/>
</dbReference>
<keyword evidence="2" id="KW-1185">Reference proteome</keyword>
<name>A0A084U3Z6_MALIO</name>
<sequence>MKILYVDGGGTKTAVYLVENNKIIKKELYNQSNVNTNYDESIKTIYKIIDDHKNNFDKAMFGLAGSEYVKDKIDIILKDLKTKTNREIEIFNDVEMFAILCSRKFNIDFTLLNLGTGTACVNFKNNSFKSLLGWGRVVGDIGSGYYIGINFLKFLTMCEDTENHVDIYKKFLQDFELKSIRDYISLINDVKNVTKVTNWISKQDDNTIDNFIIPCIKEVLDYISFLKTENFIFTGSVLLKNNHVKEFLDKYLPNSSKRFIDFEHLIQY</sequence>
<proteinExistence type="predicted"/>
<dbReference type="AlphaFoldDB" id="A0A084U3Z6"/>
<dbReference type="PANTHER" id="PTHR43190">
    <property type="entry name" value="N-ACETYL-D-GLUCOSAMINE KINASE"/>
    <property type="match status" value="1"/>
</dbReference>
<dbReference type="GO" id="GO:0016301">
    <property type="term" value="F:kinase activity"/>
    <property type="evidence" value="ECO:0007669"/>
    <property type="project" value="UniProtKB-KW"/>
</dbReference>
<dbReference type="PANTHER" id="PTHR43190:SF3">
    <property type="entry name" value="N-ACETYL-D-GLUCOSAMINE KINASE"/>
    <property type="match status" value="1"/>
</dbReference>
<protein>
    <submittedName>
        <fullName evidence="1">Putative N-acetylglucosamine kinase</fullName>
    </submittedName>
</protein>
<evidence type="ECO:0000313" key="2">
    <source>
        <dbReference type="Proteomes" id="UP000028523"/>
    </source>
</evidence>
<reference evidence="1 2" key="1">
    <citation type="journal article" date="2014" name="PLoS ONE">
        <title>Reduction of Hydrogen Peroxide Accumulation and Toxicity by a Catalase from Mycoplasma iowae.</title>
        <authorList>
            <person name="Pritchard R.E."/>
            <person name="Prassinos A.J."/>
            <person name="Osborne J.D."/>
            <person name="Raviv Z."/>
            <person name="Balish M.F."/>
        </authorList>
    </citation>
    <scope>NUCLEOTIDE SEQUENCE [LARGE SCALE GENOMIC DNA]</scope>
    <source>
        <strain evidence="1 2">DK-CPA</strain>
    </source>
</reference>
<dbReference type="InterPro" id="IPR043129">
    <property type="entry name" value="ATPase_NBD"/>
</dbReference>
<organism evidence="1 2">
    <name type="scientific">Malacoplasma iowae DK-CPA</name>
    <dbReference type="NCBI Taxonomy" id="1394179"/>
    <lineage>
        <taxon>Bacteria</taxon>
        <taxon>Bacillati</taxon>
        <taxon>Mycoplasmatota</taxon>
        <taxon>Mycoplasmoidales</taxon>
        <taxon>Mycoplasmoidaceae</taxon>
        <taxon>Malacoplasma</taxon>
    </lineage>
</organism>
<comment type="caution">
    <text evidence="1">The sequence shown here is derived from an EMBL/GenBank/DDBJ whole genome shotgun (WGS) entry which is preliminary data.</text>
</comment>
<keyword evidence="1" id="KW-0808">Transferase</keyword>
<dbReference type="InterPro" id="IPR052519">
    <property type="entry name" value="Euk-type_GlcNAc_Kinase"/>
</dbReference>
<accession>A0A084U3Z6</accession>
<dbReference type="Proteomes" id="UP000028523">
    <property type="component" value="Unassembled WGS sequence"/>
</dbReference>
<dbReference type="RefSeq" id="WP_036451756.1">
    <property type="nucleotide sequence ID" value="NZ_AWQU01000072.1"/>
</dbReference>
<evidence type="ECO:0000313" key="1">
    <source>
        <dbReference type="EMBL" id="KFB07682.1"/>
    </source>
</evidence>
<dbReference type="Gene3D" id="3.30.420.40">
    <property type="match status" value="2"/>
</dbReference>